<dbReference type="RefSeq" id="WP_160550073.1">
    <property type="nucleotide sequence ID" value="NZ_CP047650.1"/>
</dbReference>
<name>A0A857J105_9BURK</name>
<dbReference type="AlphaFoldDB" id="A0A857J105"/>
<organism evidence="1 2">
    <name type="scientific">Xylophilus rhododendri</name>
    <dbReference type="NCBI Taxonomy" id="2697032"/>
    <lineage>
        <taxon>Bacteria</taxon>
        <taxon>Pseudomonadati</taxon>
        <taxon>Pseudomonadota</taxon>
        <taxon>Betaproteobacteria</taxon>
        <taxon>Burkholderiales</taxon>
        <taxon>Xylophilus</taxon>
    </lineage>
</organism>
<proteinExistence type="predicted"/>
<dbReference type="EMBL" id="CP047650">
    <property type="protein sequence ID" value="QHI96555.1"/>
    <property type="molecule type" value="Genomic_DNA"/>
</dbReference>
<evidence type="ECO:0000313" key="1">
    <source>
        <dbReference type="EMBL" id="QHI96555.1"/>
    </source>
</evidence>
<gene>
    <name evidence="1" type="ORF">GT347_00210</name>
</gene>
<sequence length="103" mass="11012">MSIEPPRFVPTLTEVLDGGEAAAPPAEAVPSLQALPEQLAHRVLQRVDALLEERLPDLVRAVVARHMDLLTPLLREEIANTVQASVAEALADELPASGLHSPV</sequence>
<dbReference type="Proteomes" id="UP000464787">
    <property type="component" value="Chromosome"/>
</dbReference>
<protein>
    <submittedName>
        <fullName evidence="1">Uncharacterized protein</fullName>
    </submittedName>
</protein>
<accession>A0A857J105</accession>
<reference evidence="1 2" key="1">
    <citation type="submission" date="2020-01" db="EMBL/GenBank/DDBJ databases">
        <title>Genome sequencing of strain KACC 21265.</title>
        <authorList>
            <person name="Heo J."/>
            <person name="Kim S.-J."/>
            <person name="Kim J.-S."/>
            <person name="Hong S.-B."/>
            <person name="Kwon S.-W."/>
        </authorList>
    </citation>
    <scope>NUCLEOTIDE SEQUENCE [LARGE SCALE GENOMIC DNA]</scope>
    <source>
        <strain evidence="1 2">KACC 21265</strain>
    </source>
</reference>
<keyword evidence="2" id="KW-1185">Reference proteome</keyword>
<dbReference type="KEGG" id="xyk:GT347_00210"/>
<evidence type="ECO:0000313" key="2">
    <source>
        <dbReference type="Proteomes" id="UP000464787"/>
    </source>
</evidence>